<accession>A0A5Q2UAD3</accession>
<protein>
    <submittedName>
        <fullName evidence="2">Uncharacterized protein</fullName>
    </submittedName>
</protein>
<proteinExistence type="predicted"/>
<dbReference type="Proteomes" id="UP000383418">
    <property type="component" value="Segment"/>
</dbReference>
<sequence>MSSIKDTLILLALIAIHYIERVSPSTGKLEGIAPGKPFQAPQEEAEFLIAAGAARLAEAEHRAGKASAGHKTAAREPEGNGVKTPNTSNSGEDGGNKDGGNDDEDEDEDEQKDTKPAAASTLELPALKERATALGLTFPGNVTKAKLLKLVEEAEAKAAEAGAEHDEEDGLI</sequence>
<feature type="compositionally biased region" description="Acidic residues" evidence="1">
    <location>
        <begin position="101"/>
        <end position="111"/>
    </location>
</feature>
<dbReference type="KEGG" id="vg:62680295"/>
<evidence type="ECO:0000313" key="3">
    <source>
        <dbReference type="Proteomes" id="UP000383418"/>
    </source>
</evidence>
<dbReference type="EMBL" id="MN478374">
    <property type="protein sequence ID" value="QGH44994.1"/>
    <property type="molecule type" value="Genomic_DNA"/>
</dbReference>
<evidence type="ECO:0000313" key="2">
    <source>
        <dbReference type="EMBL" id="QGH44994.1"/>
    </source>
</evidence>
<name>A0A5Q2UAD3_9CAUD</name>
<dbReference type="GeneID" id="62680295"/>
<dbReference type="RefSeq" id="YP_009997777.1">
    <property type="nucleotide sequence ID" value="NC_052977.1"/>
</dbReference>
<keyword evidence="3" id="KW-1185">Reference proteome</keyword>
<organism evidence="2 3">
    <name type="scientific">Bacteriophage Phobos</name>
    <dbReference type="NCBI Taxonomy" id="2662138"/>
    <lineage>
        <taxon>Viruses</taxon>
        <taxon>Duplodnaviria</taxon>
        <taxon>Heunggongvirae</taxon>
        <taxon>Uroviricota</taxon>
        <taxon>Caudoviricetes</taxon>
        <taxon>Casjensviridae</taxon>
        <taxon>Phobosvirus</taxon>
        <taxon>Phobosvirus phobos</taxon>
    </lineage>
</organism>
<feature type="region of interest" description="Disordered" evidence="1">
    <location>
        <begin position="58"/>
        <end position="126"/>
    </location>
</feature>
<evidence type="ECO:0000256" key="1">
    <source>
        <dbReference type="SAM" id="MobiDB-lite"/>
    </source>
</evidence>
<reference evidence="2 3" key="1">
    <citation type="submission" date="2019-09" db="EMBL/GenBank/DDBJ databases">
        <title>Phages that infect the bacterial plant pathogen.</title>
        <authorList>
            <person name="Lightbourn L."/>
            <person name="Amarillas L."/>
            <person name="Estrada M."/>
            <person name="Leon R."/>
            <person name="Figueroa L."/>
        </authorList>
    </citation>
    <scope>NUCLEOTIDE SEQUENCE [LARGE SCALE GENOMIC DNA]</scope>
</reference>